<dbReference type="Gene3D" id="1.10.150.240">
    <property type="entry name" value="Putative phosphatase, domain 2"/>
    <property type="match status" value="1"/>
</dbReference>
<dbReference type="Proteomes" id="UP001595973">
    <property type="component" value="Unassembled WGS sequence"/>
</dbReference>
<dbReference type="InterPro" id="IPR023214">
    <property type="entry name" value="HAD_sf"/>
</dbReference>
<evidence type="ECO:0000313" key="2">
    <source>
        <dbReference type="Proteomes" id="UP001595973"/>
    </source>
</evidence>
<sequence length="402" mass="43353">MSLPALKLLETPGTEVKRAVRRLRWFRRAFMEQIASVSRDCGIAFDVDTTRLAGAFLEWSAAFEAGKPAQEAEERAYVDFAAGMMFDHLLAHAPLSARTPGRDAAMTPVEFWPEAYACAVFCLNVRQAVLAQEYGEAAPESARMDDLRGWWSFRENLRETPRMAVAYLQHLAGGAPDWAEPGVFRTAPVAERPQLRLVAVNADHAPPEAGPQAMLPPGVDTVIFDLAAISNSRDLIAEALEATIHFFGVAVAADHLRVLVDQPLAAAMTHVALETRRLCPGSFGRLFRERLAQRYAGALALRPGARAAISALAEGGIAVRIALVDAKAEVPELGSALGLDPRVTLVAPAEGWDLDDIPAQSCLLASGDAARLERAARRGIYGFVIGNAPGALPLTSFPMPMR</sequence>
<organism evidence="1 2">
    <name type="scientific">Seohaeicola nanhaiensis</name>
    <dbReference type="NCBI Taxonomy" id="1387282"/>
    <lineage>
        <taxon>Bacteria</taxon>
        <taxon>Pseudomonadati</taxon>
        <taxon>Pseudomonadota</taxon>
        <taxon>Alphaproteobacteria</taxon>
        <taxon>Rhodobacterales</taxon>
        <taxon>Roseobacteraceae</taxon>
        <taxon>Seohaeicola</taxon>
    </lineage>
</organism>
<comment type="caution">
    <text evidence="1">The sequence shown here is derived from an EMBL/GenBank/DDBJ whole genome shotgun (WGS) entry which is preliminary data.</text>
</comment>
<gene>
    <name evidence="1" type="ORF">ACFO5X_08210</name>
</gene>
<dbReference type="InterPro" id="IPR023198">
    <property type="entry name" value="PGP-like_dom2"/>
</dbReference>
<reference evidence="2" key="1">
    <citation type="journal article" date="2019" name="Int. J. Syst. Evol. Microbiol.">
        <title>The Global Catalogue of Microorganisms (GCM) 10K type strain sequencing project: providing services to taxonomists for standard genome sequencing and annotation.</title>
        <authorList>
            <consortium name="The Broad Institute Genomics Platform"/>
            <consortium name="The Broad Institute Genome Sequencing Center for Infectious Disease"/>
            <person name="Wu L."/>
            <person name="Ma J."/>
        </authorList>
    </citation>
    <scope>NUCLEOTIDE SEQUENCE [LARGE SCALE GENOMIC DNA]</scope>
    <source>
        <strain evidence="2">CGMCC 4.7283</strain>
    </source>
</reference>
<dbReference type="RefSeq" id="WP_380716822.1">
    <property type="nucleotide sequence ID" value="NZ_JBHSGI010000005.1"/>
</dbReference>
<dbReference type="EMBL" id="JBHSGI010000005">
    <property type="protein sequence ID" value="MFC4668531.1"/>
    <property type="molecule type" value="Genomic_DNA"/>
</dbReference>
<evidence type="ECO:0000313" key="1">
    <source>
        <dbReference type="EMBL" id="MFC4668531.1"/>
    </source>
</evidence>
<name>A0ABV9KF19_9RHOB</name>
<accession>A0ABV9KF19</accession>
<protein>
    <submittedName>
        <fullName evidence="1">Uncharacterized protein</fullName>
    </submittedName>
</protein>
<dbReference type="Gene3D" id="3.40.50.1000">
    <property type="entry name" value="HAD superfamily/HAD-like"/>
    <property type="match status" value="1"/>
</dbReference>
<proteinExistence type="predicted"/>
<dbReference type="InterPro" id="IPR036412">
    <property type="entry name" value="HAD-like_sf"/>
</dbReference>
<keyword evidence="2" id="KW-1185">Reference proteome</keyword>
<dbReference type="SUPFAM" id="SSF56784">
    <property type="entry name" value="HAD-like"/>
    <property type="match status" value="1"/>
</dbReference>